<dbReference type="InterPro" id="IPR000792">
    <property type="entry name" value="Tscrpt_reg_LuxR_C"/>
</dbReference>
<feature type="transmembrane region" description="Helical" evidence="1">
    <location>
        <begin position="12"/>
        <end position="33"/>
    </location>
</feature>
<evidence type="ECO:0000259" key="2">
    <source>
        <dbReference type="PROSITE" id="PS50043"/>
    </source>
</evidence>
<dbReference type="Pfam" id="PF00196">
    <property type="entry name" value="GerE"/>
    <property type="match status" value="1"/>
</dbReference>
<protein>
    <submittedName>
        <fullName evidence="3">DNA-binding CsgD family transcriptional regulator</fullName>
    </submittedName>
</protein>
<dbReference type="GO" id="GO:0006355">
    <property type="term" value="P:regulation of DNA-templated transcription"/>
    <property type="evidence" value="ECO:0007669"/>
    <property type="project" value="InterPro"/>
</dbReference>
<keyword evidence="3" id="KW-0238">DNA-binding</keyword>
<dbReference type="SMART" id="SM00421">
    <property type="entry name" value="HTH_LUXR"/>
    <property type="match status" value="1"/>
</dbReference>
<comment type="caution">
    <text evidence="3">The sequence shown here is derived from an EMBL/GenBank/DDBJ whole genome shotgun (WGS) entry which is preliminary data.</text>
</comment>
<name>A0AAE3VQJ6_9HYPH</name>
<sequence>MTSERIDLGRGGRLTTLAAIVVLQALCAVFFIADVADDLGTAGPDAHTVFEAAVSLALTIGVAFGALEMRRTLEKTRRAEMAVSAASGAFAELLRSYFDQWELTPAEADVALLAVKGLDVTAIAALRGAAPGTVRAQLTRVYAKAGVSSRSQLLSVFIEDLLAGPVGEARSQD</sequence>
<dbReference type="InterPro" id="IPR016032">
    <property type="entry name" value="Sig_transdc_resp-reg_C-effctor"/>
</dbReference>
<dbReference type="SUPFAM" id="SSF46894">
    <property type="entry name" value="C-terminal effector domain of the bipartite response regulators"/>
    <property type="match status" value="1"/>
</dbReference>
<dbReference type="Gene3D" id="1.10.10.10">
    <property type="entry name" value="Winged helix-like DNA-binding domain superfamily/Winged helix DNA-binding domain"/>
    <property type="match status" value="1"/>
</dbReference>
<evidence type="ECO:0000313" key="3">
    <source>
        <dbReference type="EMBL" id="MDQ0316532.1"/>
    </source>
</evidence>
<reference evidence="3" key="1">
    <citation type="submission" date="2023-07" db="EMBL/GenBank/DDBJ databases">
        <title>Genomic Encyclopedia of Type Strains, Phase IV (KMG-IV): sequencing the most valuable type-strain genomes for metagenomic binning, comparative biology and taxonomic classification.</title>
        <authorList>
            <person name="Goeker M."/>
        </authorList>
    </citation>
    <scope>NUCLEOTIDE SEQUENCE</scope>
    <source>
        <strain evidence="3">DSM 21202</strain>
    </source>
</reference>
<keyword evidence="1" id="KW-0472">Membrane</keyword>
<accession>A0AAE3VQJ6</accession>
<evidence type="ECO:0000256" key="1">
    <source>
        <dbReference type="SAM" id="Phobius"/>
    </source>
</evidence>
<organism evidence="3 4">
    <name type="scientific">Amorphus orientalis</name>
    <dbReference type="NCBI Taxonomy" id="649198"/>
    <lineage>
        <taxon>Bacteria</taxon>
        <taxon>Pseudomonadati</taxon>
        <taxon>Pseudomonadota</taxon>
        <taxon>Alphaproteobacteria</taxon>
        <taxon>Hyphomicrobiales</taxon>
        <taxon>Amorphaceae</taxon>
        <taxon>Amorphus</taxon>
    </lineage>
</organism>
<dbReference type="PROSITE" id="PS50043">
    <property type="entry name" value="HTH_LUXR_2"/>
    <property type="match status" value="1"/>
</dbReference>
<keyword evidence="1" id="KW-0812">Transmembrane</keyword>
<dbReference type="Proteomes" id="UP001229244">
    <property type="component" value="Unassembled WGS sequence"/>
</dbReference>
<gene>
    <name evidence="3" type="ORF">J2S73_003008</name>
</gene>
<dbReference type="InterPro" id="IPR036388">
    <property type="entry name" value="WH-like_DNA-bd_sf"/>
</dbReference>
<feature type="transmembrane region" description="Helical" evidence="1">
    <location>
        <begin position="48"/>
        <end position="67"/>
    </location>
</feature>
<feature type="domain" description="HTH luxR-type" evidence="2">
    <location>
        <begin position="96"/>
        <end position="161"/>
    </location>
</feature>
<dbReference type="EMBL" id="JAUSUL010000003">
    <property type="protein sequence ID" value="MDQ0316532.1"/>
    <property type="molecule type" value="Genomic_DNA"/>
</dbReference>
<dbReference type="AlphaFoldDB" id="A0AAE3VQJ6"/>
<proteinExistence type="predicted"/>
<dbReference type="RefSeq" id="WP_306886419.1">
    <property type="nucleotide sequence ID" value="NZ_JAUSUL010000003.1"/>
</dbReference>
<keyword evidence="4" id="KW-1185">Reference proteome</keyword>
<evidence type="ECO:0000313" key="4">
    <source>
        <dbReference type="Proteomes" id="UP001229244"/>
    </source>
</evidence>
<keyword evidence="1" id="KW-1133">Transmembrane helix</keyword>
<dbReference type="GO" id="GO:0003677">
    <property type="term" value="F:DNA binding"/>
    <property type="evidence" value="ECO:0007669"/>
    <property type="project" value="UniProtKB-KW"/>
</dbReference>